<organism evidence="2 3">
    <name type="scientific">Carnobacterium alterfunditum</name>
    <dbReference type="NCBI Taxonomy" id="28230"/>
    <lineage>
        <taxon>Bacteria</taxon>
        <taxon>Bacillati</taxon>
        <taxon>Bacillota</taxon>
        <taxon>Bacilli</taxon>
        <taxon>Lactobacillales</taxon>
        <taxon>Carnobacteriaceae</taxon>
        <taxon>Carnobacterium</taxon>
    </lineage>
</organism>
<keyword evidence="3" id="KW-1185">Reference proteome</keyword>
<dbReference type="InterPro" id="IPR036291">
    <property type="entry name" value="NAD(P)-bd_dom_sf"/>
</dbReference>
<keyword evidence="1" id="KW-0560">Oxidoreductase</keyword>
<dbReference type="GO" id="GO:0016491">
    <property type="term" value="F:oxidoreductase activity"/>
    <property type="evidence" value="ECO:0007669"/>
    <property type="project" value="UniProtKB-KW"/>
</dbReference>
<name>A0A1N6GCY6_9LACT</name>
<accession>A0A1N6GCY6</accession>
<dbReference type="PANTHER" id="PTHR43157:SF31">
    <property type="entry name" value="PHOSPHATIDYLINOSITOL-GLYCAN BIOSYNTHESIS CLASS F PROTEIN"/>
    <property type="match status" value="1"/>
</dbReference>
<reference evidence="3" key="1">
    <citation type="submission" date="2016-11" db="EMBL/GenBank/DDBJ databases">
        <authorList>
            <person name="Varghese N."/>
            <person name="Submissions S."/>
        </authorList>
    </citation>
    <scope>NUCLEOTIDE SEQUENCE [LARGE SCALE GENOMIC DNA]</scope>
    <source>
        <strain evidence="3">313</strain>
    </source>
</reference>
<evidence type="ECO:0000256" key="1">
    <source>
        <dbReference type="ARBA" id="ARBA00023002"/>
    </source>
</evidence>
<dbReference type="PANTHER" id="PTHR43157">
    <property type="entry name" value="PHOSPHATIDYLINOSITOL-GLYCAN BIOSYNTHESIS CLASS F PROTEIN-RELATED"/>
    <property type="match status" value="1"/>
</dbReference>
<protein>
    <submittedName>
        <fullName evidence="2">NAD(P)-dependent dehydrogenase, short-chain alcohol dehydrogenase family</fullName>
    </submittedName>
</protein>
<dbReference type="EMBL" id="FSRN01000001">
    <property type="protein sequence ID" value="SIO05344.1"/>
    <property type="molecule type" value="Genomic_DNA"/>
</dbReference>
<dbReference type="InterPro" id="IPR002347">
    <property type="entry name" value="SDR_fam"/>
</dbReference>
<dbReference type="AlphaFoldDB" id="A0A1N6GCY6"/>
<dbReference type="PRINTS" id="PR00081">
    <property type="entry name" value="GDHRDH"/>
</dbReference>
<dbReference type="Gene3D" id="3.40.50.720">
    <property type="entry name" value="NAD(P)-binding Rossmann-like Domain"/>
    <property type="match status" value="1"/>
</dbReference>
<dbReference type="Proteomes" id="UP000184758">
    <property type="component" value="Unassembled WGS sequence"/>
</dbReference>
<evidence type="ECO:0000313" key="3">
    <source>
        <dbReference type="Proteomes" id="UP000184758"/>
    </source>
</evidence>
<evidence type="ECO:0000313" key="2">
    <source>
        <dbReference type="EMBL" id="SIO05344.1"/>
    </source>
</evidence>
<dbReference type="SUPFAM" id="SSF51735">
    <property type="entry name" value="NAD(P)-binding Rossmann-fold domains"/>
    <property type="match status" value="1"/>
</dbReference>
<dbReference type="STRING" id="28230.SAMN05878443_1148"/>
<sequence>MINKCPEQLLFIKNSRTVQKKSDESMDGKICVVSGATSGVGYEAVKKLAAGKADIVMLVRNEKKAKAVKKELEKKHSIFVDYFIADFSDLKQVEKAVRAIVDKYPRVDVLINSAGIHSTKKILNKDGYEMVFCVNHLASFLITNLLLNRLIESSPSRIIQVNSEGHRFNGLKTNDLNWEKRIYTGLRSYGASKTAQLLTVRQLAENLKDTGVTINAMHPGGVKTNIGNNNGRLYRWFLHHVTWHFLKDPEISGEAIYYLASASELSNISGKFFNLTIEEKPAKHALDSKKQEEIWNLSLEMTGLIQKGG</sequence>
<dbReference type="Pfam" id="PF00106">
    <property type="entry name" value="adh_short"/>
    <property type="match status" value="1"/>
</dbReference>
<proteinExistence type="predicted"/>
<dbReference type="eggNOG" id="COG1028">
    <property type="taxonomic scope" value="Bacteria"/>
</dbReference>
<gene>
    <name evidence="2" type="ORF">SAMN05878443_1148</name>
</gene>